<dbReference type="EMBL" id="LSSK01001619">
    <property type="protein sequence ID" value="OMH79253.1"/>
    <property type="molecule type" value="Genomic_DNA"/>
</dbReference>
<name>A0A1R1PHB6_ZANCU</name>
<accession>A0A1R1PHB6</accession>
<sequence>MSLPGLLYSTLGSLFASPCPYTLHISHQPHPHATFSTTFAVLAIALPVALATCESATLLIPSPNTPPTATTVFLIASALFDVASLAFCIDSDSVTAEVLSPISLTLSLNS</sequence>
<dbReference type="EMBL" id="LSSK01001222">
    <property type="protein sequence ID" value="OMH80338.1"/>
    <property type="molecule type" value="Genomic_DNA"/>
</dbReference>
<reference evidence="2" key="1">
    <citation type="submission" date="2017-01" db="EMBL/GenBank/DDBJ databases">
        <authorList>
            <person name="Mah S.A."/>
            <person name="Swanson W.J."/>
            <person name="Moy G.W."/>
            <person name="Vacquier V.D."/>
        </authorList>
    </citation>
    <scope>NUCLEOTIDE SEQUENCE [LARGE SCALE GENOMIC DNA]</scope>
    <source>
        <strain evidence="2">COL-18-3</strain>
    </source>
</reference>
<protein>
    <submittedName>
        <fullName evidence="2">Uncharacterized protein</fullName>
    </submittedName>
</protein>
<dbReference type="EMBL" id="LSSK01000666">
    <property type="protein sequence ID" value="OMH82426.1"/>
    <property type="molecule type" value="Genomic_DNA"/>
</dbReference>
<dbReference type="AlphaFoldDB" id="A0A1R1PHB6"/>
<evidence type="ECO:0000313" key="3">
    <source>
        <dbReference type="EMBL" id="OMH82426.1"/>
    </source>
</evidence>
<gene>
    <name evidence="3" type="ORF">AX774_g4083</name>
    <name evidence="2" type="ORF">AX774_g6229</name>
    <name evidence="1" type="ORF">AX774_g7341</name>
</gene>
<evidence type="ECO:0000313" key="2">
    <source>
        <dbReference type="EMBL" id="OMH80338.1"/>
    </source>
</evidence>
<keyword evidence="4" id="KW-1185">Reference proteome</keyword>
<evidence type="ECO:0000313" key="4">
    <source>
        <dbReference type="Proteomes" id="UP000188320"/>
    </source>
</evidence>
<proteinExistence type="predicted"/>
<comment type="caution">
    <text evidence="2">The sequence shown here is derived from an EMBL/GenBank/DDBJ whole genome shotgun (WGS) entry which is preliminary data.</text>
</comment>
<reference evidence="4" key="2">
    <citation type="submission" date="2017-01" db="EMBL/GenBank/DDBJ databases">
        <authorList>
            <person name="Wang Y."/>
            <person name="White M."/>
            <person name="Kvist S."/>
            <person name="Moncalvo J.-M."/>
        </authorList>
    </citation>
    <scope>NUCLEOTIDE SEQUENCE [LARGE SCALE GENOMIC DNA]</scope>
    <source>
        <strain evidence="4">COL-18-3</strain>
    </source>
</reference>
<evidence type="ECO:0000313" key="1">
    <source>
        <dbReference type="EMBL" id="OMH79253.1"/>
    </source>
</evidence>
<organism evidence="2 4">
    <name type="scientific">Zancudomyces culisetae</name>
    <name type="common">Gut fungus</name>
    <name type="synonym">Smittium culisetae</name>
    <dbReference type="NCBI Taxonomy" id="1213189"/>
    <lineage>
        <taxon>Eukaryota</taxon>
        <taxon>Fungi</taxon>
        <taxon>Fungi incertae sedis</taxon>
        <taxon>Zoopagomycota</taxon>
        <taxon>Kickxellomycotina</taxon>
        <taxon>Harpellomycetes</taxon>
        <taxon>Harpellales</taxon>
        <taxon>Legeriomycetaceae</taxon>
        <taxon>Zancudomyces</taxon>
    </lineage>
</organism>
<dbReference type="Proteomes" id="UP000188320">
    <property type="component" value="Unassembled WGS sequence"/>
</dbReference>